<keyword evidence="2" id="KW-1185">Reference proteome</keyword>
<reference evidence="1" key="1">
    <citation type="submission" date="2022-10" db="EMBL/GenBank/DDBJ databases">
        <title>Culturing micro-colonial fungi from biological soil crusts in the Mojave desert and describing Neophaeococcomyces mojavensis, and introducing the new genera and species Taxawa tesnikishii.</title>
        <authorList>
            <person name="Kurbessoian T."/>
            <person name="Stajich J.E."/>
        </authorList>
    </citation>
    <scope>NUCLEOTIDE SEQUENCE</scope>
    <source>
        <strain evidence="1">JES_115</strain>
    </source>
</reference>
<dbReference type="EMBL" id="JAPDRP010000005">
    <property type="protein sequence ID" value="KAJ9647304.1"/>
    <property type="molecule type" value="Genomic_DNA"/>
</dbReference>
<protein>
    <submittedName>
        <fullName evidence="1">Uncharacterized protein</fullName>
    </submittedName>
</protein>
<sequence length="1580" mass="174177">MSLEPSLTQRALSPASSGRSSPVYRNPRRLIEDGLYKKDKNLRKYASNIERALSLFDTAQQEWADYISFLARLLKAIQTHPPDVRVLPHATNVATRLAQCLNPSLPSGVHQKALEVYTCIFAIIGREVLARDISIFFPGLSTVLSFASLSVRPAFLALIEAHVITLDPEALRPALKAIIICLLPGLEEETSEEFEHVLLIFDKLKVAVNTEQPHLNDRSEAGDSFFWQCFFLATISNTTRRQGALAYLVRNLPRLAVQQARRGSVADEVPEALNTLSAAAEAVISPEPGLLVRCFASGLADQQLLVQRGFLDLLATHVPLDSPILQERTSEEDLDLLVAAATGVVLRRDMSLNRRLWSWLLGPGPGSSSNSGKDDEVTSSQDPKSPDVDPEEVRAAFFSRHGLQPLHRSIMKMIRRKSSNPAEQAKPFRICLSLMDHWEVGALLVPGLFLPLLDNLRLQVQVSDQARMDEVLRSASNFFDGVESSLIWGKMSELVFGAFDKRTPPQQMAEKLTLVKFVITHFNVRDEEMVVHHMPLLMLGLLAALNEASDSGSPDLIDNHRLITVIVEILDVLFSYVPARAFSESSSIRQGVEAFYDANHGNVNTAKPPFNPKELGRLLFLQTVALFRGKLLAPGSEAVLEPCTRLLVGLNQKVYGRESAISIDLVDVFHKVLNATQPLDPKQALPFPYIVAVVTVITTLQVGSSPDSNNGVQSLYGLVPALVSTEEGTERFAFVKMWLEELPSLDRVFDILISPLRTSRFFTLDSPAADVPAEQTTRNVEDIEDCLCSLRHILNILRSSTDYTWTTLAEATGQRPLGTYADGLTSNGQPLGENLLPLVDTLCKQIRLTFEELRLAFKNLQTTDHSAPEPAMITLMDGLEQILASAHDRLRVAEVKTANTKSPEQPQGFFGNMVSGVFSAEAPQTRSATANSRLTVILCFQDTVRICFSIWSWAAYGTESQQDPASLASFGYTSSRMRNRARRTLEHLFTAEPLECLETLAVIWSNAPSSSAQSSAVLSLLNVLSGTRPKITVPTIFNSIYSRTNPIALDRDRMSTLTSDLADLDLVAFLIDYTRSLEDDAMDEIWPDCSTFLRDVLANPLPHRQILPALLGFTAVLAEKVDNTNFGEQRRMRRSLDLFTRLLTAAFTTKPMGFLQDPSQMRRQDQKTDTISEPSASRRARSSDIVTILASVVPKLQLILVEADRITTAAATISANVIGPTFRSKSYPENVSKNTLELLYRLSVSAHASKAWRKDISDAFNDARFFATPLTLAKGSWLPLLQQWVQSEKDRLPELLDRLSPPTTAGIMFGVGASSARLEADRRTQLNLRRIAVLILAAAEDAFLANMGGMQEKLVELLTATPASSPSSATRAEVFMVLRALVLKTSSIHLASLWPIINAELQLALTSVIPSDENYEKYDNASTLQACKLLDTLITIDPDDFQLHEWLFITDTIDAVYKPADWSPVALADEVAEALGATEAEVFPPSTPATAHFAQHGSHGDGMRRPMLDGLLSGLRDGNVEAADVVSMTKAELAARVLRPFFGQLSIGAFEATYGMEKADWRACFDGLLRDLFDEGGVVG</sequence>
<proteinExistence type="predicted"/>
<comment type="caution">
    <text evidence="1">The sequence shown here is derived from an EMBL/GenBank/DDBJ whole genome shotgun (WGS) entry which is preliminary data.</text>
</comment>
<dbReference type="Proteomes" id="UP001172680">
    <property type="component" value="Unassembled WGS sequence"/>
</dbReference>
<gene>
    <name evidence="1" type="ORF">H2199_002291</name>
</gene>
<name>A0ACC2ZIC6_9PEZI</name>
<evidence type="ECO:0000313" key="2">
    <source>
        <dbReference type="Proteomes" id="UP001172680"/>
    </source>
</evidence>
<evidence type="ECO:0000313" key="1">
    <source>
        <dbReference type="EMBL" id="KAJ9647304.1"/>
    </source>
</evidence>
<accession>A0ACC2ZIC6</accession>
<organism evidence="1 2">
    <name type="scientific">Coniosporium tulheliwenetii</name>
    <dbReference type="NCBI Taxonomy" id="3383036"/>
    <lineage>
        <taxon>Eukaryota</taxon>
        <taxon>Fungi</taxon>
        <taxon>Dikarya</taxon>
        <taxon>Ascomycota</taxon>
        <taxon>Pezizomycotina</taxon>
        <taxon>Dothideomycetes</taxon>
        <taxon>Dothideomycetes incertae sedis</taxon>
        <taxon>Coniosporium</taxon>
    </lineage>
</organism>